<dbReference type="EnsemblPlants" id="TraesCS4D02G230900.1">
    <property type="protein sequence ID" value="TraesCS4D02G230900.1"/>
    <property type="gene ID" value="TraesCS4D02G230900"/>
</dbReference>
<name>A0A3B6JMF8_WHEAT</name>
<dbReference type="OrthoDB" id="686209at2759"/>
<dbReference type="PANTHER" id="PTHR47127">
    <property type="entry name" value="10A19I.15"/>
    <property type="match status" value="1"/>
</dbReference>
<protein>
    <recommendedName>
        <fullName evidence="1">Myb/SANT-like domain-containing protein</fullName>
    </recommendedName>
</protein>
<dbReference type="AlphaFoldDB" id="A0A3B6JMF8"/>
<reference evidence="2" key="2">
    <citation type="submission" date="2018-10" db="UniProtKB">
        <authorList>
            <consortium name="EnsemblPlants"/>
        </authorList>
    </citation>
    <scope>IDENTIFICATION</scope>
</reference>
<evidence type="ECO:0000313" key="2">
    <source>
        <dbReference type="EnsemblPlants" id="TraesCS4D02G230900.1"/>
    </source>
</evidence>
<dbReference type="Pfam" id="PF12776">
    <property type="entry name" value="Myb_DNA-bind_3"/>
    <property type="match status" value="1"/>
</dbReference>
<dbReference type="OMA" id="RARWIQV"/>
<reference evidence="2" key="1">
    <citation type="submission" date="2018-08" db="EMBL/GenBank/DDBJ databases">
        <authorList>
            <person name="Rossello M."/>
        </authorList>
    </citation>
    <scope>NUCLEOTIDE SEQUENCE [LARGE SCALE GENOMIC DNA]</scope>
    <source>
        <strain evidence="2">cv. Chinese Spring</strain>
    </source>
</reference>
<dbReference type="Gramene" id="TraesWEE_scaffold_014715_01G000300.1">
    <property type="protein sequence ID" value="TraesWEE_scaffold_014715_01G000300.1"/>
    <property type="gene ID" value="TraesWEE_scaffold_014715_01G000300"/>
</dbReference>
<sequence>MKWQSFLSTFVLNKMCKIITSGVRTNKGFKEVHLSLVAKQVFDFCGQKVTSTQAYNHLRKWRARWIQVSKLRDLSSASWDEDTCSILLEAEHYQGHVAAHPKDDEFLDTPIQNYHQMQQIFSFGLATGKHDMGSGLPLGSPMLEYPDTQESDTINVDAPEKDAEHVPVLDRKRKRAGFMEEELSVFSSMTEAVKEVATVIRESKSVDVHPKLYNAVMD</sequence>
<evidence type="ECO:0000259" key="1">
    <source>
        <dbReference type="Pfam" id="PF12776"/>
    </source>
</evidence>
<dbReference type="Gramene" id="TraesCS4D03G0557300.1">
    <property type="protein sequence ID" value="TraesCS4D03G0557300.1.CDS"/>
    <property type="gene ID" value="TraesCS4D03G0557300"/>
</dbReference>
<dbReference type="Gramene" id="TraesCS4D02G230900.1">
    <property type="protein sequence ID" value="TraesCS4D02G230900.1"/>
    <property type="gene ID" value="TraesCS4D02G230900"/>
</dbReference>
<accession>A0A3B6JMF8</accession>
<dbReference type="Gramene" id="TraesCAD_scaffold_040600_01G000400.1">
    <property type="protein sequence ID" value="TraesCAD_scaffold_040600_01G000400.1"/>
    <property type="gene ID" value="TraesCAD_scaffold_040600_01G000400"/>
</dbReference>
<organism evidence="2">
    <name type="scientific">Triticum aestivum</name>
    <name type="common">Wheat</name>
    <dbReference type="NCBI Taxonomy" id="4565"/>
    <lineage>
        <taxon>Eukaryota</taxon>
        <taxon>Viridiplantae</taxon>
        <taxon>Streptophyta</taxon>
        <taxon>Embryophyta</taxon>
        <taxon>Tracheophyta</taxon>
        <taxon>Spermatophyta</taxon>
        <taxon>Magnoliopsida</taxon>
        <taxon>Liliopsida</taxon>
        <taxon>Poales</taxon>
        <taxon>Poaceae</taxon>
        <taxon>BOP clade</taxon>
        <taxon>Pooideae</taxon>
        <taxon>Triticodae</taxon>
        <taxon>Triticeae</taxon>
        <taxon>Triticinae</taxon>
        <taxon>Triticum</taxon>
    </lineage>
</organism>
<keyword evidence="3" id="KW-1185">Reference proteome</keyword>
<dbReference type="Proteomes" id="UP000019116">
    <property type="component" value="Chromosome 4D"/>
</dbReference>
<evidence type="ECO:0000313" key="3">
    <source>
        <dbReference type="Proteomes" id="UP000019116"/>
    </source>
</evidence>
<dbReference type="Gramene" id="TraesCLE_scaffold_032789_01G000100.1">
    <property type="protein sequence ID" value="TraesCLE_scaffold_032789_01G000100.1"/>
    <property type="gene ID" value="TraesCLE_scaffold_032789_01G000100"/>
</dbReference>
<dbReference type="InterPro" id="IPR024752">
    <property type="entry name" value="Myb/SANT-like_dom"/>
</dbReference>
<proteinExistence type="predicted"/>
<dbReference type="Gramene" id="TraesROB_scaffold_019058_01G000400.1">
    <property type="protein sequence ID" value="TraesROB_scaffold_019058_01G000400.1"/>
    <property type="gene ID" value="TraesROB_scaffold_019058_01G000400"/>
</dbReference>
<feature type="domain" description="Myb/SANT-like" evidence="1">
    <location>
        <begin position="3"/>
        <end position="86"/>
    </location>
</feature>